<comment type="caution">
    <text evidence="1">The sequence shown here is derived from an EMBL/GenBank/DDBJ whole genome shotgun (WGS) entry which is preliminary data.</text>
</comment>
<dbReference type="Proteomes" id="UP000664859">
    <property type="component" value="Unassembled WGS sequence"/>
</dbReference>
<dbReference type="OrthoDB" id="16955at2759"/>
<dbReference type="EMBL" id="JAFCMP010000334">
    <property type="protein sequence ID" value="KAG5181222.1"/>
    <property type="molecule type" value="Genomic_DNA"/>
</dbReference>
<gene>
    <name evidence="1" type="ORF">JKP88DRAFT_346641</name>
</gene>
<dbReference type="Pfam" id="PF05427">
    <property type="entry name" value="FIBP"/>
    <property type="match status" value="2"/>
</dbReference>
<name>A0A835YW80_9STRA</name>
<evidence type="ECO:0000313" key="2">
    <source>
        <dbReference type="Proteomes" id="UP000664859"/>
    </source>
</evidence>
<keyword evidence="2" id="KW-1185">Reference proteome</keyword>
<proteinExistence type="predicted"/>
<accession>A0A835YW80</accession>
<evidence type="ECO:0000313" key="1">
    <source>
        <dbReference type="EMBL" id="KAG5181222.1"/>
    </source>
</evidence>
<dbReference type="GO" id="GO:0005634">
    <property type="term" value="C:nucleus"/>
    <property type="evidence" value="ECO:0007669"/>
    <property type="project" value="TreeGrafter"/>
</dbReference>
<dbReference type="AlphaFoldDB" id="A0A835YW80"/>
<dbReference type="InterPro" id="IPR008614">
    <property type="entry name" value="FIBP"/>
</dbReference>
<protein>
    <submittedName>
        <fullName evidence="1">Acidic fibroblast growth factor binding-domain-containing protein</fullName>
    </submittedName>
</protein>
<dbReference type="PANTHER" id="PTHR13223">
    <property type="entry name" value="ACIDIC FIBROBLAST GROWTH FACTOR INTRACELLULAR BINDING PROTEIN"/>
    <property type="match status" value="1"/>
</dbReference>
<dbReference type="PANTHER" id="PTHR13223:SF2">
    <property type="entry name" value="ACIDIC FIBROBLAST GROWTH FACTOR INTRACELLULAR-BINDING PROTEIN"/>
    <property type="match status" value="1"/>
</dbReference>
<organism evidence="1 2">
    <name type="scientific">Tribonema minus</name>
    <dbReference type="NCBI Taxonomy" id="303371"/>
    <lineage>
        <taxon>Eukaryota</taxon>
        <taxon>Sar</taxon>
        <taxon>Stramenopiles</taxon>
        <taxon>Ochrophyta</taxon>
        <taxon>PX clade</taxon>
        <taxon>Xanthophyceae</taxon>
        <taxon>Tribonematales</taxon>
        <taxon>Tribonemataceae</taxon>
        <taxon>Tribonema</taxon>
    </lineage>
</organism>
<reference evidence="1" key="1">
    <citation type="submission" date="2021-02" db="EMBL/GenBank/DDBJ databases">
        <title>First Annotated Genome of the Yellow-green Alga Tribonema minus.</title>
        <authorList>
            <person name="Mahan K.M."/>
        </authorList>
    </citation>
    <scope>NUCLEOTIDE SEQUENCE</scope>
    <source>
        <strain evidence="1">UTEX B ZZ1240</strain>
    </source>
</reference>
<sequence length="503" mass="55504">MSKAVFTGVFDTLVSDPVTLHTGGSFEDSPDHAVFQWWCDGASLQQVVRQRSILFKQEAQNHALKMGKIPGMEFSFRRRGSSVEEMSAEAALSEKQQLERLFLRDTKDLCPGTRLTQVTLQLSPAAAQWMIRCYYALDENVLREFLGRRLAGKVRKDLGDVSEATKTPVKSCRRQFDNLRRVMTMLEESHQYHCYVMLELQEKFELGPSLAAQYMCVTFLLHHKFNLQAARHPTAGVTAQDLVWCAAGLLCFWVCPGNHRMTQHTEYLELQAELTGSRAPPFEERESTRPALEDGLAEVFGLDLDKDWIAAMREIKHLLAGETRGGPLDSLQQYTLAALREQLPQAHFKFIEAHFKSAVKQLCSIGANLGLSRECRDVFEDLIVRVFEPLLKSGSGSSAPALADILALLAAMTHHFPAAVAAAGQVTPHMHVHGGGGSAAAAAAFGDVAATAAAWTRFMGGVRVCLLFMYSGRSVMDTSFAGQAAQGLCRSHSLGMKQLLLSN</sequence>